<feature type="region of interest" description="Disordered" evidence="1">
    <location>
        <begin position="26"/>
        <end position="157"/>
    </location>
</feature>
<evidence type="ECO:0000313" key="2">
    <source>
        <dbReference type="EMBL" id="KAF4507667.1"/>
    </source>
</evidence>
<feature type="compositionally biased region" description="Basic residues" evidence="1">
    <location>
        <begin position="63"/>
        <end position="77"/>
    </location>
</feature>
<dbReference type="Proteomes" id="UP000557566">
    <property type="component" value="Unassembled WGS sequence"/>
</dbReference>
<feature type="compositionally biased region" description="Basic residues" evidence="1">
    <location>
        <begin position="26"/>
        <end position="51"/>
    </location>
</feature>
<gene>
    <name evidence="2" type="ORF">G6O67_004142</name>
</gene>
<keyword evidence="3" id="KW-1185">Reference proteome</keyword>
<evidence type="ECO:0000313" key="3">
    <source>
        <dbReference type="Proteomes" id="UP000557566"/>
    </source>
</evidence>
<feature type="compositionally biased region" description="Basic residues" evidence="1">
    <location>
        <begin position="115"/>
        <end position="124"/>
    </location>
</feature>
<name>A0A8H4PMK5_9HYPO</name>
<dbReference type="AlphaFoldDB" id="A0A8H4PMK5"/>
<sequence length="387" mass="44218">MQQALGSAQVAARPLQMLERRRHALGHAARNRYRRQRARQPRQRPQRRRRPQQQVRRPDPRQRRQPQRQRPRLRHPQQRQQLPAKRQHRLLERLERHVRRRRGQRQEIHGAPLRNRPRLRRRRLVRPESNRLAADKDDKVDCRRPANRRGQRPLGRVDKRRQVLQAQHLRLHPGRRVQLHLRVHGEVVNGAQHVQHGLHVLVNGRLDVPRVGHRAVGEEGKGEVVGGRVAERLCGALRQRVRHLGARRLRANGRRHGRGGEEERDDGLLLGKGGPQLIGQKGGQGRRARIGGWDRVRGIGDVEHGGLGVERRRAPLAGRQADGKGRLFFPVRRRVFGGQLQAQVMDGKVVEVVESVLGQADEVLGILVGKRGGVDGYLEGKDGAAGL</sequence>
<comment type="caution">
    <text evidence="2">The sequence shown here is derived from an EMBL/GenBank/DDBJ whole genome shotgun (WGS) entry which is preliminary data.</text>
</comment>
<accession>A0A8H4PMK5</accession>
<organism evidence="2 3">
    <name type="scientific">Ophiocordyceps sinensis</name>
    <dbReference type="NCBI Taxonomy" id="72228"/>
    <lineage>
        <taxon>Eukaryota</taxon>
        <taxon>Fungi</taxon>
        <taxon>Dikarya</taxon>
        <taxon>Ascomycota</taxon>
        <taxon>Pezizomycotina</taxon>
        <taxon>Sordariomycetes</taxon>
        <taxon>Hypocreomycetidae</taxon>
        <taxon>Hypocreales</taxon>
        <taxon>Ophiocordycipitaceae</taxon>
        <taxon>Ophiocordyceps</taxon>
    </lineage>
</organism>
<protein>
    <submittedName>
        <fullName evidence="2">Uncharacterized protein</fullName>
    </submittedName>
</protein>
<proteinExistence type="predicted"/>
<dbReference type="EMBL" id="JAAVMX010000005">
    <property type="protein sequence ID" value="KAF4507667.1"/>
    <property type="molecule type" value="Genomic_DNA"/>
</dbReference>
<feature type="compositionally biased region" description="Basic and acidic residues" evidence="1">
    <location>
        <begin position="125"/>
        <end position="144"/>
    </location>
</feature>
<evidence type="ECO:0000256" key="1">
    <source>
        <dbReference type="SAM" id="MobiDB-lite"/>
    </source>
</evidence>
<reference evidence="2 3" key="1">
    <citation type="journal article" date="2020" name="Genome Biol. Evol.">
        <title>A new high-quality draft genome assembly of the Chinese cordyceps Ophiocordyceps sinensis.</title>
        <authorList>
            <person name="Shu R."/>
            <person name="Zhang J."/>
            <person name="Meng Q."/>
            <person name="Zhang H."/>
            <person name="Zhou G."/>
            <person name="Li M."/>
            <person name="Wu P."/>
            <person name="Zhao Y."/>
            <person name="Chen C."/>
            <person name="Qin Q."/>
        </authorList>
    </citation>
    <scope>NUCLEOTIDE SEQUENCE [LARGE SCALE GENOMIC DNA]</scope>
    <source>
        <strain evidence="2 3">IOZ07</strain>
    </source>
</reference>
<feature type="region of interest" description="Disordered" evidence="1">
    <location>
        <begin position="252"/>
        <end position="274"/>
    </location>
</feature>